<dbReference type="AlphaFoldDB" id="A0A369WSU3"/>
<feature type="domain" description="EAL" evidence="3">
    <location>
        <begin position="459"/>
        <end position="714"/>
    </location>
</feature>
<dbReference type="Proteomes" id="UP000253769">
    <property type="component" value="Unassembled WGS sequence"/>
</dbReference>
<dbReference type="SMART" id="SM00091">
    <property type="entry name" value="PAS"/>
    <property type="match status" value="1"/>
</dbReference>
<dbReference type="GO" id="GO:0006355">
    <property type="term" value="P:regulation of DNA-templated transcription"/>
    <property type="evidence" value="ECO:0007669"/>
    <property type="project" value="InterPro"/>
</dbReference>
<evidence type="ECO:0000313" key="5">
    <source>
        <dbReference type="EMBL" id="RDE22555.1"/>
    </source>
</evidence>
<dbReference type="SUPFAM" id="SSF55781">
    <property type="entry name" value="GAF domain-like"/>
    <property type="match status" value="1"/>
</dbReference>
<organism evidence="5 6">
    <name type="scientific">Motiliproteus coralliicola</name>
    <dbReference type="NCBI Taxonomy" id="2283196"/>
    <lineage>
        <taxon>Bacteria</taxon>
        <taxon>Pseudomonadati</taxon>
        <taxon>Pseudomonadota</taxon>
        <taxon>Gammaproteobacteria</taxon>
        <taxon>Oceanospirillales</taxon>
        <taxon>Oceanospirillaceae</taxon>
        <taxon>Motiliproteus</taxon>
    </lineage>
</organism>
<dbReference type="PROSITE" id="PS50113">
    <property type="entry name" value="PAC"/>
    <property type="match status" value="1"/>
</dbReference>
<dbReference type="InterPro" id="IPR029787">
    <property type="entry name" value="Nucleotide_cyclase"/>
</dbReference>
<evidence type="ECO:0000259" key="1">
    <source>
        <dbReference type="PROSITE" id="PS50112"/>
    </source>
</evidence>
<dbReference type="SUPFAM" id="SSF55785">
    <property type="entry name" value="PYP-like sensor domain (PAS domain)"/>
    <property type="match status" value="1"/>
</dbReference>
<dbReference type="Pfam" id="PF00989">
    <property type="entry name" value="PAS"/>
    <property type="match status" value="1"/>
</dbReference>
<comment type="caution">
    <text evidence="5">The sequence shown here is derived from an EMBL/GenBank/DDBJ whole genome shotgun (WGS) entry which is preliminary data.</text>
</comment>
<evidence type="ECO:0000259" key="4">
    <source>
        <dbReference type="PROSITE" id="PS50887"/>
    </source>
</evidence>
<dbReference type="InterPro" id="IPR001633">
    <property type="entry name" value="EAL_dom"/>
</dbReference>
<dbReference type="NCBIfam" id="TIGR00254">
    <property type="entry name" value="GGDEF"/>
    <property type="match status" value="1"/>
</dbReference>
<dbReference type="PROSITE" id="PS50883">
    <property type="entry name" value="EAL"/>
    <property type="match status" value="1"/>
</dbReference>
<evidence type="ECO:0000259" key="2">
    <source>
        <dbReference type="PROSITE" id="PS50113"/>
    </source>
</evidence>
<dbReference type="InterPro" id="IPR001610">
    <property type="entry name" value="PAC"/>
</dbReference>
<reference evidence="5 6" key="1">
    <citation type="submission" date="2018-07" db="EMBL/GenBank/DDBJ databases">
        <title>Motiliproteus coralliicola sp. nov., a bacterium isolated from Coral.</title>
        <authorList>
            <person name="Wang G."/>
        </authorList>
    </citation>
    <scope>NUCLEOTIDE SEQUENCE [LARGE SCALE GENOMIC DNA]</scope>
    <source>
        <strain evidence="5 6">C34</strain>
    </source>
</reference>
<dbReference type="InterPro" id="IPR000014">
    <property type="entry name" value="PAS"/>
</dbReference>
<dbReference type="Pfam" id="PF00563">
    <property type="entry name" value="EAL"/>
    <property type="match status" value="1"/>
</dbReference>
<dbReference type="PANTHER" id="PTHR44757">
    <property type="entry name" value="DIGUANYLATE CYCLASE DGCP"/>
    <property type="match status" value="1"/>
</dbReference>
<proteinExistence type="predicted"/>
<gene>
    <name evidence="5" type="ORF">DV711_08155</name>
</gene>
<dbReference type="SMART" id="SM00086">
    <property type="entry name" value="PAC"/>
    <property type="match status" value="1"/>
</dbReference>
<dbReference type="InterPro" id="IPR043128">
    <property type="entry name" value="Rev_trsase/Diguanyl_cyclase"/>
</dbReference>
<dbReference type="OrthoDB" id="9787514at2"/>
<dbReference type="InterPro" id="IPR003018">
    <property type="entry name" value="GAF"/>
</dbReference>
<name>A0A369WSU3_9GAMM</name>
<accession>A0A369WSU3</accession>
<dbReference type="CDD" id="cd01949">
    <property type="entry name" value="GGDEF"/>
    <property type="match status" value="1"/>
</dbReference>
<dbReference type="InterPro" id="IPR035965">
    <property type="entry name" value="PAS-like_dom_sf"/>
</dbReference>
<dbReference type="Gene3D" id="3.20.20.450">
    <property type="entry name" value="EAL domain"/>
    <property type="match status" value="1"/>
</dbReference>
<dbReference type="InterPro" id="IPR013767">
    <property type="entry name" value="PAS_fold"/>
</dbReference>
<sequence>MIDDKVRSIVRTLSEAKGRHFFESIVPALSNAIDADYAYVAELNDTLDHATTLALTAGGELIDNINYSLKDTPCANVADDSVCVHECKIQNLYPQDQLLVEMGIEAYVGTPLFDSDGKVIGLVVALYKQPLTNSGPIESLFLLFAGLISGELEKRNKNQQLQLSQRVLDTSYDAIVVCDQNKLINYVNPAFEQITGYRLEEVLGRNPKLLNSGRQQDEFYTQMWRSIDEHGSWSGEIWNRRKDGRVYPSWLTISSVLNSQGEATHYTGIAHDISAQKAFEEKILFQATHDLLTGLPNRALFLEKLQEILDRNAETGQPIGVMIFNIDHFKLVNHTLGHHNGNQLLCRLAERISQAQGQDGLVGRTGGDEFALLLQQRNGEPRLQQQAQNLQELLRTPLSLHGQNHQLTASIGLSIFDANSSNADELISHATSAMEAARNSGRNRLRLFDPQLRQQLEQRIQLRQRLHDAIENERFEVHYQPIIDLSSSKVIKCEALIRWFDEHRQPVPPDRFIPIAEEFGYMPAIGQQVLETACRDLSHLQQRYEQPLQLAINRSIQEFPFDHNRIDRWLDTIAAHQLDCGSIEFEITESLLAPEHDSYLQALNRLKQAGCHIAIDDFGTGYSSLSYLQRFPVDLLKIDRAFVNALPDDHQAHSLVAAIIAMAKALNIKVVAEGIETPEQRHALVEMGCEYGQGFQIARPMNLEKLEAFLDSYLEG</sequence>
<dbReference type="InterPro" id="IPR000160">
    <property type="entry name" value="GGDEF_dom"/>
</dbReference>
<dbReference type="SUPFAM" id="SSF141868">
    <property type="entry name" value="EAL domain-like"/>
    <property type="match status" value="1"/>
</dbReference>
<dbReference type="InterPro" id="IPR035919">
    <property type="entry name" value="EAL_sf"/>
</dbReference>
<dbReference type="SUPFAM" id="SSF55073">
    <property type="entry name" value="Nucleotide cyclase"/>
    <property type="match status" value="1"/>
</dbReference>
<dbReference type="Gene3D" id="3.30.70.270">
    <property type="match status" value="1"/>
</dbReference>
<keyword evidence="6" id="KW-1185">Reference proteome</keyword>
<dbReference type="PROSITE" id="PS50887">
    <property type="entry name" value="GGDEF"/>
    <property type="match status" value="1"/>
</dbReference>
<evidence type="ECO:0000259" key="3">
    <source>
        <dbReference type="PROSITE" id="PS50883"/>
    </source>
</evidence>
<evidence type="ECO:0000313" key="6">
    <source>
        <dbReference type="Proteomes" id="UP000253769"/>
    </source>
</evidence>
<dbReference type="Pfam" id="PF00990">
    <property type="entry name" value="GGDEF"/>
    <property type="match status" value="1"/>
</dbReference>
<feature type="domain" description="PAC" evidence="2">
    <location>
        <begin position="233"/>
        <end position="285"/>
    </location>
</feature>
<dbReference type="NCBIfam" id="TIGR00229">
    <property type="entry name" value="sensory_box"/>
    <property type="match status" value="1"/>
</dbReference>
<dbReference type="EMBL" id="QQOH01000002">
    <property type="protein sequence ID" value="RDE22555.1"/>
    <property type="molecule type" value="Genomic_DNA"/>
</dbReference>
<dbReference type="SMART" id="SM00267">
    <property type="entry name" value="GGDEF"/>
    <property type="match status" value="1"/>
</dbReference>
<dbReference type="RefSeq" id="WP_114695186.1">
    <property type="nucleotide sequence ID" value="NZ_QQOH01000002.1"/>
</dbReference>
<feature type="domain" description="GGDEF" evidence="4">
    <location>
        <begin position="317"/>
        <end position="450"/>
    </location>
</feature>
<dbReference type="InterPro" id="IPR052155">
    <property type="entry name" value="Biofilm_reg_signaling"/>
</dbReference>
<dbReference type="PROSITE" id="PS50112">
    <property type="entry name" value="PAS"/>
    <property type="match status" value="1"/>
</dbReference>
<dbReference type="Gene3D" id="3.30.450.20">
    <property type="entry name" value="PAS domain"/>
    <property type="match status" value="1"/>
</dbReference>
<feature type="domain" description="PAS" evidence="1">
    <location>
        <begin position="160"/>
        <end position="206"/>
    </location>
</feature>
<dbReference type="PANTHER" id="PTHR44757:SF2">
    <property type="entry name" value="BIOFILM ARCHITECTURE MAINTENANCE PROTEIN MBAA"/>
    <property type="match status" value="1"/>
</dbReference>
<dbReference type="Pfam" id="PF01590">
    <property type="entry name" value="GAF"/>
    <property type="match status" value="1"/>
</dbReference>
<dbReference type="InterPro" id="IPR000700">
    <property type="entry name" value="PAS-assoc_C"/>
</dbReference>
<dbReference type="CDD" id="cd01948">
    <property type="entry name" value="EAL"/>
    <property type="match status" value="1"/>
</dbReference>
<dbReference type="CDD" id="cd00130">
    <property type="entry name" value="PAS"/>
    <property type="match status" value="1"/>
</dbReference>
<dbReference type="SMART" id="SM00052">
    <property type="entry name" value="EAL"/>
    <property type="match status" value="1"/>
</dbReference>
<protein>
    <submittedName>
        <fullName evidence="5">Phosphodiesterase</fullName>
    </submittedName>
</protein>